<dbReference type="Proteomes" id="UP001500880">
    <property type="component" value="Unassembled WGS sequence"/>
</dbReference>
<keyword evidence="4" id="KW-1185">Reference proteome</keyword>
<feature type="region of interest" description="Disordered" evidence="1">
    <location>
        <begin position="1"/>
        <end position="54"/>
    </location>
</feature>
<evidence type="ECO:0000256" key="2">
    <source>
        <dbReference type="SAM" id="Phobius"/>
    </source>
</evidence>
<accession>A0ABN1APJ6</accession>
<dbReference type="EMBL" id="BAAADO010000001">
    <property type="protein sequence ID" value="GAA0481308.1"/>
    <property type="molecule type" value="Genomic_DNA"/>
</dbReference>
<sequence length="109" mass="12920">MALRKPAESAYEGENSKEIDVNELPPRSTVHKKKRSSARKTKEKDKRPEAKEKRKSIRWNVWVLRIFLVLFVLLVLGVPVYYYWEDIKQPIISDQNNDHPAGERIFFDH</sequence>
<gene>
    <name evidence="3" type="ORF">GCM10008986_02460</name>
</gene>
<reference evidence="3 4" key="1">
    <citation type="journal article" date="2019" name="Int. J. Syst. Evol. Microbiol.">
        <title>The Global Catalogue of Microorganisms (GCM) 10K type strain sequencing project: providing services to taxonomists for standard genome sequencing and annotation.</title>
        <authorList>
            <consortium name="The Broad Institute Genomics Platform"/>
            <consortium name="The Broad Institute Genome Sequencing Center for Infectious Disease"/>
            <person name="Wu L."/>
            <person name="Ma J."/>
        </authorList>
    </citation>
    <scope>NUCLEOTIDE SEQUENCE [LARGE SCALE GENOMIC DNA]</scope>
    <source>
        <strain evidence="3 4">JCM 12389</strain>
    </source>
</reference>
<keyword evidence="2" id="KW-1133">Transmembrane helix</keyword>
<organism evidence="3 4">
    <name type="scientific">Salinibacillus aidingensis</name>
    <dbReference type="NCBI Taxonomy" id="237684"/>
    <lineage>
        <taxon>Bacteria</taxon>
        <taxon>Bacillati</taxon>
        <taxon>Bacillota</taxon>
        <taxon>Bacilli</taxon>
        <taxon>Bacillales</taxon>
        <taxon>Bacillaceae</taxon>
        <taxon>Salinibacillus</taxon>
    </lineage>
</organism>
<name>A0ABN1APJ6_9BACI</name>
<proteinExistence type="predicted"/>
<evidence type="ECO:0000256" key="1">
    <source>
        <dbReference type="SAM" id="MobiDB-lite"/>
    </source>
</evidence>
<evidence type="ECO:0000313" key="4">
    <source>
        <dbReference type="Proteomes" id="UP001500880"/>
    </source>
</evidence>
<protein>
    <submittedName>
        <fullName evidence="3">Uncharacterized protein</fullName>
    </submittedName>
</protein>
<feature type="transmembrane region" description="Helical" evidence="2">
    <location>
        <begin position="62"/>
        <end position="84"/>
    </location>
</feature>
<keyword evidence="2" id="KW-0472">Membrane</keyword>
<keyword evidence="2" id="KW-0812">Transmembrane</keyword>
<feature type="compositionally biased region" description="Basic and acidic residues" evidence="1">
    <location>
        <begin position="40"/>
        <end position="52"/>
    </location>
</feature>
<evidence type="ECO:0000313" key="3">
    <source>
        <dbReference type="EMBL" id="GAA0481308.1"/>
    </source>
</evidence>
<dbReference type="RefSeq" id="WP_343836651.1">
    <property type="nucleotide sequence ID" value="NZ_BAAADO010000001.1"/>
</dbReference>
<comment type="caution">
    <text evidence="3">The sequence shown here is derived from an EMBL/GenBank/DDBJ whole genome shotgun (WGS) entry which is preliminary data.</text>
</comment>
<feature type="compositionally biased region" description="Basic residues" evidence="1">
    <location>
        <begin position="29"/>
        <end position="39"/>
    </location>
</feature>